<organism evidence="1 2">
    <name type="scientific">Solirubrum puertoriconensis</name>
    <dbReference type="NCBI Taxonomy" id="1751427"/>
    <lineage>
        <taxon>Bacteria</taxon>
        <taxon>Pseudomonadati</taxon>
        <taxon>Bacteroidota</taxon>
        <taxon>Cytophagia</taxon>
        <taxon>Cytophagales</taxon>
    </lineage>
</organism>
<keyword evidence="2" id="KW-1185">Reference proteome</keyword>
<evidence type="ECO:0000313" key="1">
    <source>
        <dbReference type="EMBL" id="KUG08941.1"/>
    </source>
</evidence>
<gene>
    <name evidence="1" type="ORF">ASU33_08930</name>
</gene>
<comment type="caution">
    <text evidence="1">The sequence shown here is derived from an EMBL/GenBank/DDBJ whole genome shotgun (WGS) entry which is preliminary data.</text>
</comment>
<dbReference type="Proteomes" id="UP000054223">
    <property type="component" value="Unassembled WGS sequence"/>
</dbReference>
<proteinExistence type="predicted"/>
<name>A0A9X0L5R1_SOLP1</name>
<dbReference type="EMBL" id="LNAL01000006">
    <property type="protein sequence ID" value="KUG08941.1"/>
    <property type="molecule type" value="Genomic_DNA"/>
</dbReference>
<dbReference type="OrthoDB" id="1003648at2"/>
<evidence type="ECO:0000313" key="2">
    <source>
        <dbReference type="Proteomes" id="UP000054223"/>
    </source>
</evidence>
<sequence length="231" mass="26984">MEDKLDIIFEGLRQKSTAKQAIFRNTQAAFECLRTVTQELVLELTRRISTVDSSVVIEYRPINEFEFHIRFSGDLLVFVMHSNIITFPDDFPLFGSRYVNDDFRRRFFGHIMAYNFMADSIKYQRMNDPGYLVGRLLVNIENHYYIEGAKQLEMPENDMEHNVINEDAMRLYVESAMIAAVNNDLMAPSIQDIQKITVKQKLENQQVSRGSKVGFNFRNEQRHAGYDGLIY</sequence>
<accession>A0A9X0L5R1</accession>
<protein>
    <submittedName>
        <fullName evidence="1">Uncharacterized protein</fullName>
    </submittedName>
</protein>
<reference evidence="1 2" key="1">
    <citation type="submission" date="2015-11" db="EMBL/GenBank/DDBJ databases">
        <title>Solirubrum puertoriconensis gen. nov. an environmental bacteria isolated in Puerto Rico.</title>
        <authorList>
            <person name="Cuebas-Irizarry M.F."/>
            <person name="Montalvo-Rodriguez R."/>
        </authorList>
    </citation>
    <scope>NUCLEOTIDE SEQUENCE [LARGE SCALE GENOMIC DNA]</scope>
    <source>
        <strain evidence="1 2">MC1A</strain>
    </source>
</reference>
<dbReference type="AlphaFoldDB" id="A0A9X0L5R1"/>